<evidence type="ECO:0000256" key="8">
    <source>
        <dbReference type="ARBA" id="ARBA00023180"/>
    </source>
</evidence>
<feature type="transmembrane region" description="Helical" evidence="10">
    <location>
        <begin position="31"/>
        <end position="55"/>
    </location>
</feature>
<evidence type="ECO:0000256" key="1">
    <source>
        <dbReference type="ARBA" id="ARBA00004651"/>
    </source>
</evidence>
<dbReference type="EMBL" id="CALNXK010000004">
    <property type="protein sequence ID" value="CAH3036117.1"/>
    <property type="molecule type" value="Genomic_DNA"/>
</dbReference>
<comment type="caution">
    <text evidence="12">The sequence shown here is derived from an EMBL/GenBank/DDBJ whole genome shotgun (WGS) entry which is preliminary data.</text>
</comment>
<evidence type="ECO:0000256" key="7">
    <source>
        <dbReference type="ARBA" id="ARBA00023170"/>
    </source>
</evidence>
<keyword evidence="2" id="KW-1003">Cell membrane</keyword>
<keyword evidence="4 10" id="KW-1133">Transmembrane helix</keyword>
<evidence type="ECO:0000256" key="5">
    <source>
        <dbReference type="ARBA" id="ARBA00023040"/>
    </source>
</evidence>
<dbReference type="PROSITE" id="PS50262">
    <property type="entry name" value="G_PROTEIN_RECEP_F1_2"/>
    <property type="match status" value="1"/>
</dbReference>
<evidence type="ECO:0000259" key="11">
    <source>
        <dbReference type="PROSITE" id="PS50262"/>
    </source>
</evidence>
<dbReference type="PANTHER" id="PTHR24246:SF27">
    <property type="entry name" value="ADENOSINE RECEPTOR, ISOFORM A"/>
    <property type="match status" value="1"/>
</dbReference>
<protein>
    <recommendedName>
        <fullName evidence="11">G-protein coupled receptors family 1 profile domain-containing protein</fullName>
    </recommendedName>
</protein>
<keyword evidence="3 10" id="KW-0812">Transmembrane</keyword>
<keyword evidence="8" id="KW-0325">Glycoprotein</keyword>
<evidence type="ECO:0000256" key="9">
    <source>
        <dbReference type="ARBA" id="ARBA00023224"/>
    </source>
</evidence>
<keyword evidence="7" id="KW-0675">Receptor</keyword>
<feature type="domain" description="G-protein coupled receptors family 1 profile" evidence="11">
    <location>
        <begin position="47"/>
        <end position="284"/>
    </location>
</feature>
<comment type="subcellular location">
    <subcellularLocation>
        <location evidence="1">Cell membrane</location>
        <topology evidence="1">Multi-pass membrane protein</topology>
    </subcellularLocation>
</comment>
<reference evidence="12 13" key="1">
    <citation type="submission" date="2022-05" db="EMBL/GenBank/DDBJ databases">
        <authorList>
            <consortium name="Genoscope - CEA"/>
            <person name="William W."/>
        </authorList>
    </citation>
    <scope>NUCLEOTIDE SEQUENCE [LARGE SCALE GENOMIC DNA]</scope>
</reference>
<keyword evidence="6 10" id="KW-0472">Membrane</keyword>
<evidence type="ECO:0000256" key="4">
    <source>
        <dbReference type="ARBA" id="ARBA00022989"/>
    </source>
</evidence>
<evidence type="ECO:0000256" key="10">
    <source>
        <dbReference type="SAM" id="Phobius"/>
    </source>
</evidence>
<feature type="transmembrane region" description="Helical" evidence="10">
    <location>
        <begin position="67"/>
        <end position="91"/>
    </location>
</feature>
<accession>A0ABN8MYS9</accession>
<feature type="transmembrane region" description="Helical" evidence="10">
    <location>
        <begin position="144"/>
        <end position="164"/>
    </location>
</feature>
<proteinExistence type="predicted"/>
<evidence type="ECO:0000256" key="2">
    <source>
        <dbReference type="ARBA" id="ARBA00022475"/>
    </source>
</evidence>
<sequence length="334" mass="37660">MSLNNNTTSYQGVMSPQFYLSSMPPPSAGNIAWSVCLAIVGLLTIVFNSLTITAFSQPRLRRPPHYLLISLACADILVGSMSIPIYITIMLNAVRITLKRRGVFWFFDFLPGLASIFTLGAVSLERLFAIGWPILHRVTSPKMYFAFIAIPWILALMVASLPLFDMYRLLPQGLMFTVVTTSYCSPVVLTIITYIILWLKVRLERSSDVSGADRTVREKDKRLAITLVIATVIFVFTGLPYPIMLSIVNLCRPCLFKRFQLLSYLSSVSKFLHLSNSFLNFVVYILRIAEFRAAITRLVCRRNFSTRVDVASSHHRISKMKSSENTLVGQVSHN</sequence>
<dbReference type="InterPro" id="IPR017452">
    <property type="entry name" value="GPCR_Rhodpsn_7TM"/>
</dbReference>
<dbReference type="PANTHER" id="PTHR24246">
    <property type="entry name" value="OLFACTORY RECEPTOR AND ADENOSINE RECEPTOR"/>
    <property type="match status" value="1"/>
</dbReference>
<dbReference type="Proteomes" id="UP001159405">
    <property type="component" value="Unassembled WGS sequence"/>
</dbReference>
<organism evidence="12 13">
    <name type="scientific">Porites lobata</name>
    <dbReference type="NCBI Taxonomy" id="104759"/>
    <lineage>
        <taxon>Eukaryota</taxon>
        <taxon>Metazoa</taxon>
        <taxon>Cnidaria</taxon>
        <taxon>Anthozoa</taxon>
        <taxon>Hexacorallia</taxon>
        <taxon>Scleractinia</taxon>
        <taxon>Fungiina</taxon>
        <taxon>Poritidae</taxon>
        <taxon>Porites</taxon>
    </lineage>
</organism>
<dbReference type="Pfam" id="PF00001">
    <property type="entry name" value="7tm_1"/>
    <property type="match status" value="1"/>
</dbReference>
<feature type="transmembrane region" description="Helical" evidence="10">
    <location>
        <begin position="223"/>
        <end position="244"/>
    </location>
</feature>
<evidence type="ECO:0000313" key="12">
    <source>
        <dbReference type="EMBL" id="CAH3036117.1"/>
    </source>
</evidence>
<dbReference type="Gene3D" id="1.20.1070.10">
    <property type="entry name" value="Rhodopsin 7-helix transmembrane proteins"/>
    <property type="match status" value="1"/>
</dbReference>
<name>A0ABN8MYS9_9CNID</name>
<dbReference type="SUPFAM" id="SSF81321">
    <property type="entry name" value="Family A G protein-coupled receptor-like"/>
    <property type="match status" value="1"/>
</dbReference>
<gene>
    <name evidence="12" type="ORF">PLOB_00030787</name>
</gene>
<feature type="transmembrane region" description="Helical" evidence="10">
    <location>
        <begin position="176"/>
        <end position="199"/>
    </location>
</feature>
<dbReference type="InterPro" id="IPR000276">
    <property type="entry name" value="GPCR_Rhodpsn"/>
</dbReference>
<evidence type="ECO:0000313" key="13">
    <source>
        <dbReference type="Proteomes" id="UP001159405"/>
    </source>
</evidence>
<feature type="transmembrane region" description="Helical" evidence="10">
    <location>
        <begin position="103"/>
        <end position="124"/>
    </location>
</feature>
<evidence type="ECO:0000256" key="6">
    <source>
        <dbReference type="ARBA" id="ARBA00023136"/>
    </source>
</evidence>
<keyword evidence="5" id="KW-0297">G-protein coupled receptor</keyword>
<dbReference type="PRINTS" id="PR00237">
    <property type="entry name" value="GPCRRHODOPSN"/>
</dbReference>
<keyword evidence="9" id="KW-0807">Transducer</keyword>
<keyword evidence="13" id="KW-1185">Reference proteome</keyword>
<evidence type="ECO:0000256" key="3">
    <source>
        <dbReference type="ARBA" id="ARBA00022692"/>
    </source>
</evidence>